<organism evidence="1 2">
    <name type="scientific">Pectobacterium parmentieri</name>
    <dbReference type="NCBI Taxonomy" id="1905730"/>
    <lineage>
        <taxon>Bacteria</taxon>
        <taxon>Pseudomonadati</taxon>
        <taxon>Pseudomonadota</taxon>
        <taxon>Gammaproteobacteria</taxon>
        <taxon>Enterobacterales</taxon>
        <taxon>Pectobacteriaceae</taxon>
        <taxon>Pectobacterium</taxon>
    </lineage>
</organism>
<comment type="caution">
    <text evidence="1">The sequence shown here is derived from an EMBL/GenBank/DDBJ whole genome shotgun (WGS) entry which is preliminary data.</text>
</comment>
<proteinExistence type="predicted"/>
<dbReference type="EMBL" id="PSZG01000001">
    <property type="protein sequence ID" value="RKO76452.1"/>
    <property type="molecule type" value="Genomic_DNA"/>
</dbReference>
<dbReference type="AlphaFoldDB" id="A0A8B3FE71"/>
<gene>
    <name evidence="1" type="ORF">C5E00_06450</name>
</gene>
<dbReference type="OMA" id="TEDGWIN"/>
<protein>
    <submittedName>
        <fullName evidence="1">Uncharacterized protein</fullName>
    </submittedName>
</protein>
<reference evidence="1 2" key="1">
    <citation type="journal article" date="2018" name="BMC Genomics">
        <title>High genomic variability in the plant pathogenic bacterium Pectobacterium parmentieri deciphered from de novo assembled complete genomes.</title>
        <authorList>
            <person name="Zoledowska S."/>
            <person name="Motyka-Pomagruk A."/>
            <person name="Sledz W."/>
            <person name="Mengoni A."/>
            <person name="Lojkowska E."/>
        </authorList>
    </citation>
    <scope>NUCLEOTIDE SEQUENCE [LARGE SCALE GENOMIC DNA]</scope>
    <source>
        <strain evidence="1 2">IFB5626</strain>
    </source>
</reference>
<sequence length="115" mass="13234">MTDKDILDDFGSATMRMVRDRSLDKFEKIQLGTLKSQKGIELHDLLSGFDEEQKNIIKYLVAESIDNTIFNFLFMFEEDEDKNILVSDVNVGEISDGLSGELFTEDGWINRFSQK</sequence>
<dbReference type="GeneID" id="45849115"/>
<evidence type="ECO:0000313" key="2">
    <source>
        <dbReference type="Proteomes" id="UP000269665"/>
    </source>
</evidence>
<dbReference type="Proteomes" id="UP000269665">
    <property type="component" value="Unassembled WGS sequence"/>
</dbReference>
<evidence type="ECO:0000313" key="1">
    <source>
        <dbReference type="EMBL" id="RKO76452.1"/>
    </source>
</evidence>
<dbReference type="KEGG" id="ppar:A8F97_06540"/>
<name>A0A8B3FE71_PECPM</name>
<accession>A0A8B3FE71</accession>
<dbReference type="OrthoDB" id="292317at2"/>
<dbReference type="RefSeq" id="WP_015730525.1">
    <property type="nucleotide sequence ID" value="NZ_CP015749.1"/>
</dbReference>